<evidence type="ECO:0000313" key="10">
    <source>
        <dbReference type="Proteomes" id="UP000037530"/>
    </source>
</evidence>
<dbReference type="STRING" id="171383.AKJ31_21605"/>
<feature type="domain" description="Methyl-accepting transducer" evidence="7">
    <location>
        <begin position="362"/>
        <end position="598"/>
    </location>
</feature>
<dbReference type="OrthoDB" id="2489132at2"/>
<gene>
    <name evidence="9" type="ORF">AKJ31_21605</name>
</gene>
<dbReference type="InterPro" id="IPR004089">
    <property type="entry name" value="MCPsignal_dom"/>
</dbReference>
<feature type="domain" description="HAMP" evidence="8">
    <location>
        <begin position="303"/>
        <end position="357"/>
    </location>
</feature>
<dbReference type="Pfam" id="PF00672">
    <property type="entry name" value="HAMP"/>
    <property type="match status" value="1"/>
</dbReference>
<dbReference type="RefSeq" id="WP_053411079.1">
    <property type="nucleotide sequence ID" value="NZ_LHPI01000037.1"/>
</dbReference>
<comment type="similarity">
    <text evidence="3">Belongs to the methyl-accepting chemotaxis (MCP) protein family.</text>
</comment>
<feature type="transmembrane region" description="Helical" evidence="6">
    <location>
        <begin position="284"/>
        <end position="306"/>
    </location>
</feature>
<feature type="coiled-coil region" evidence="5">
    <location>
        <begin position="345"/>
        <end position="376"/>
    </location>
</feature>
<keyword evidence="6" id="KW-0472">Membrane</keyword>
<dbReference type="SUPFAM" id="SSF103190">
    <property type="entry name" value="Sensory domain-like"/>
    <property type="match status" value="1"/>
</dbReference>
<keyword evidence="6" id="KW-0812">Transmembrane</keyword>
<evidence type="ECO:0000256" key="4">
    <source>
        <dbReference type="PROSITE-ProRule" id="PRU00284"/>
    </source>
</evidence>
<evidence type="ECO:0000259" key="8">
    <source>
        <dbReference type="PROSITE" id="PS50885"/>
    </source>
</evidence>
<proteinExistence type="inferred from homology"/>
<evidence type="ECO:0000256" key="6">
    <source>
        <dbReference type="SAM" id="Phobius"/>
    </source>
</evidence>
<reference evidence="10" key="1">
    <citation type="submission" date="2015-08" db="EMBL/GenBank/DDBJ databases">
        <title>Vibrio galatheae sp. nov., a novel member of the Vibrionaceae family isolated from the Solomon Islands.</title>
        <authorList>
            <person name="Giubergia S."/>
            <person name="Machado H."/>
            <person name="Mateiu R.V."/>
            <person name="Gram L."/>
        </authorList>
    </citation>
    <scope>NUCLEOTIDE SEQUENCE [LARGE SCALE GENOMIC DNA]</scope>
    <source>
        <strain evidence="10">DSM 19134</strain>
    </source>
</reference>
<dbReference type="PROSITE" id="PS50885">
    <property type="entry name" value="HAMP"/>
    <property type="match status" value="1"/>
</dbReference>
<keyword evidence="2 4" id="KW-0807">Transducer</keyword>
<dbReference type="Proteomes" id="UP000037530">
    <property type="component" value="Unassembled WGS sequence"/>
</dbReference>
<dbReference type="EMBL" id="LHPI01000037">
    <property type="protein sequence ID" value="KOO05201.1"/>
    <property type="molecule type" value="Genomic_DNA"/>
</dbReference>
<dbReference type="CDD" id="cd12913">
    <property type="entry name" value="PDC1_MCP_like"/>
    <property type="match status" value="1"/>
</dbReference>
<dbReference type="SUPFAM" id="SSF58104">
    <property type="entry name" value="Methyl-accepting chemotaxis protein (MCP) signaling domain"/>
    <property type="match status" value="1"/>
</dbReference>
<dbReference type="FunFam" id="1.10.287.950:FF:000001">
    <property type="entry name" value="Methyl-accepting chemotaxis sensory transducer"/>
    <property type="match status" value="1"/>
</dbReference>
<organism evidence="9 10">
    <name type="scientific">Vibrio hepatarius</name>
    <dbReference type="NCBI Taxonomy" id="171383"/>
    <lineage>
        <taxon>Bacteria</taxon>
        <taxon>Pseudomonadati</taxon>
        <taxon>Pseudomonadota</taxon>
        <taxon>Gammaproteobacteria</taxon>
        <taxon>Vibrionales</taxon>
        <taxon>Vibrionaceae</taxon>
        <taxon>Vibrio</taxon>
        <taxon>Vibrio oreintalis group</taxon>
    </lineage>
</organism>
<evidence type="ECO:0000259" key="7">
    <source>
        <dbReference type="PROSITE" id="PS50111"/>
    </source>
</evidence>
<evidence type="ECO:0000256" key="2">
    <source>
        <dbReference type="ARBA" id="ARBA00023224"/>
    </source>
</evidence>
<dbReference type="SMART" id="SM00283">
    <property type="entry name" value="MA"/>
    <property type="match status" value="1"/>
</dbReference>
<keyword evidence="10" id="KW-1185">Reference proteome</keyword>
<dbReference type="PROSITE" id="PS50111">
    <property type="entry name" value="CHEMOTAXIS_TRANSDUC_2"/>
    <property type="match status" value="1"/>
</dbReference>
<name>A0A0M0HT00_9VIBR</name>
<dbReference type="PATRIC" id="fig|171383.3.peg.4406"/>
<accession>A0A0M0HT00</accession>
<dbReference type="CDD" id="cd06225">
    <property type="entry name" value="HAMP"/>
    <property type="match status" value="1"/>
</dbReference>
<evidence type="ECO:0000256" key="5">
    <source>
        <dbReference type="SAM" id="Coils"/>
    </source>
</evidence>
<dbReference type="Pfam" id="PF00015">
    <property type="entry name" value="MCPsignal"/>
    <property type="match status" value="1"/>
</dbReference>
<dbReference type="Gene3D" id="3.30.450.20">
    <property type="entry name" value="PAS domain"/>
    <property type="match status" value="2"/>
</dbReference>
<evidence type="ECO:0000256" key="1">
    <source>
        <dbReference type="ARBA" id="ARBA00004533"/>
    </source>
</evidence>
<evidence type="ECO:0000256" key="3">
    <source>
        <dbReference type="ARBA" id="ARBA00029447"/>
    </source>
</evidence>
<dbReference type="GO" id="GO:0006935">
    <property type="term" value="P:chemotaxis"/>
    <property type="evidence" value="ECO:0007669"/>
    <property type="project" value="UniProtKB-ARBA"/>
</dbReference>
<dbReference type="GO" id="GO:0007165">
    <property type="term" value="P:signal transduction"/>
    <property type="evidence" value="ECO:0007669"/>
    <property type="project" value="UniProtKB-KW"/>
</dbReference>
<dbReference type="SMART" id="SM00304">
    <property type="entry name" value="HAMP"/>
    <property type="match status" value="1"/>
</dbReference>
<dbReference type="CDD" id="cd11386">
    <property type="entry name" value="MCP_signal"/>
    <property type="match status" value="1"/>
</dbReference>
<dbReference type="AlphaFoldDB" id="A0A0M0HT00"/>
<comment type="caution">
    <text evidence="9">The sequence shown here is derived from an EMBL/GenBank/DDBJ whole genome shotgun (WGS) entry which is preliminary data.</text>
</comment>
<dbReference type="PANTHER" id="PTHR32089">
    <property type="entry name" value="METHYL-ACCEPTING CHEMOTAXIS PROTEIN MCPB"/>
    <property type="match status" value="1"/>
</dbReference>
<evidence type="ECO:0000313" key="9">
    <source>
        <dbReference type="EMBL" id="KOO05201.1"/>
    </source>
</evidence>
<protein>
    <submittedName>
        <fullName evidence="9">Chemotaxis protein</fullName>
    </submittedName>
</protein>
<dbReference type="InterPro" id="IPR003660">
    <property type="entry name" value="HAMP_dom"/>
</dbReference>
<keyword evidence="5" id="KW-0175">Coiled coil</keyword>
<dbReference type="InterPro" id="IPR029151">
    <property type="entry name" value="Sensor-like_sf"/>
</dbReference>
<dbReference type="Gene3D" id="1.10.287.950">
    <property type="entry name" value="Methyl-accepting chemotaxis protein"/>
    <property type="match status" value="1"/>
</dbReference>
<keyword evidence="6" id="KW-1133">Transmembrane helix</keyword>
<dbReference type="GO" id="GO:0005886">
    <property type="term" value="C:plasma membrane"/>
    <property type="evidence" value="ECO:0007669"/>
    <property type="project" value="UniProtKB-SubCell"/>
</dbReference>
<sequence length="635" mass="68766">MSQLGFKKTLILAMLSVITLAVGVSSYINFTSYYDDFKDSIYSNTQFMVAAEKNSITKYLENKAATVEQVANEYARYGHSDNHAERMRLAAVAGDIPNLTVGFSNGDAFCSADVPGWTNHKNPPSYDPRKRPWYQSAMATSGLIYTDPYEDATTKELMVSIGMKADRNGVVLADIPLTILSDVVKKFATDSLISLIVDEQGNVLASNSKYVKNGQNIAKDSSLREVSKQLGSNGASVVDYTIDGTDKVMFIDEISFGDKRWYLMVGMDKDKVFEKLNATKHSSIIITIICSVLSIVATMVVLNLLYKPIIALKDTIQNLSSGDGDLTQRLDVKTDDDIGAIAKGINEFIAQLQNLMIQVQEVAKELESNASELKMSSSDNSHVLGQHAQETDMIVTAIEEMSATANTVAQNASESSAQTQDAATIGEASIKVLDEAKANVSQLVSNVEKTSSQMSHLTKETESISGILNVIGDIADQTNLLALNAAIEAARAGEQGRGFAVVADEVRALAKRTQESTVEVENALSRLLAGNNDVLGLMESTRMESQKTLDSTESVNATLNELVTQIMSVKDLSFQIATAAEEQSSVTGEVNQNMSAIQDIVRSLNENGESVVSQSDEISAMNQKLNAIVGRFKLN</sequence>
<comment type="subcellular location">
    <subcellularLocation>
        <location evidence="1">Cell inner membrane</location>
    </subcellularLocation>
</comment>
<dbReference type="PANTHER" id="PTHR32089:SF55">
    <property type="entry name" value="METHYL ACCEPTING SENSORY TRANSDUCER WITH CACHE_2 SMALL MOLECULE BINDING DOMAIN"/>
    <property type="match status" value="1"/>
</dbReference>